<gene>
    <name evidence="1" type="ORF">J421_3655</name>
</gene>
<dbReference type="EMBL" id="CP007128">
    <property type="protein sequence ID" value="AHG91192.1"/>
    <property type="molecule type" value="Genomic_DNA"/>
</dbReference>
<dbReference type="STRING" id="861299.J421_3655"/>
<dbReference type="RefSeq" id="WP_025412646.1">
    <property type="nucleotide sequence ID" value="NZ_CP007128.1"/>
</dbReference>
<sequence>MLLAVGSLAVAASCADDALAPTRIAGQVYVLERSGELTPPILLSGTVGDTTQLVLESLEFGPPPRVTRSATYRYRFGSETPRIETYRSDMEYRVSGSQVEIGSFTPCPPNALMSCAPNLVGTITADALILAPKSVQGAAPSVYRRAFLVD</sequence>
<accession>W0RL86</accession>
<reference evidence="1 2" key="1">
    <citation type="journal article" date="2014" name="Genome Announc.">
        <title>Genome Sequence and Methylome of Soil Bacterium Gemmatirosa kalamazoonensis KBS708T, a Member of the Rarely Cultivated Gemmatimonadetes Phylum.</title>
        <authorList>
            <person name="Debruyn J.M."/>
            <person name="Radosevich M."/>
            <person name="Wommack K.E."/>
            <person name="Polson S.W."/>
            <person name="Hauser L.J."/>
            <person name="Fawaz M.N."/>
            <person name="Korlach J."/>
            <person name="Tsai Y.C."/>
        </authorList>
    </citation>
    <scope>NUCLEOTIDE SEQUENCE [LARGE SCALE GENOMIC DNA]</scope>
    <source>
        <strain evidence="1 2">KBS708</strain>
    </source>
</reference>
<dbReference type="InParanoid" id="W0RL86"/>
<proteinExistence type="predicted"/>
<dbReference type="HOGENOM" id="CLU_1737928_0_0_0"/>
<dbReference type="KEGG" id="gba:J421_3655"/>
<evidence type="ECO:0000313" key="2">
    <source>
        <dbReference type="Proteomes" id="UP000019151"/>
    </source>
</evidence>
<dbReference type="Proteomes" id="UP000019151">
    <property type="component" value="Chromosome"/>
</dbReference>
<dbReference type="AlphaFoldDB" id="W0RL86"/>
<evidence type="ECO:0000313" key="1">
    <source>
        <dbReference type="EMBL" id="AHG91192.1"/>
    </source>
</evidence>
<protein>
    <submittedName>
        <fullName evidence="1">Uncharacterized protein</fullName>
    </submittedName>
</protein>
<organism evidence="1 2">
    <name type="scientific">Gemmatirosa kalamazoonensis</name>
    <dbReference type="NCBI Taxonomy" id="861299"/>
    <lineage>
        <taxon>Bacteria</taxon>
        <taxon>Pseudomonadati</taxon>
        <taxon>Gemmatimonadota</taxon>
        <taxon>Gemmatimonadia</taxon>
        <taxon>Gemmatimonadales</taxon>
        <taxon>Gemmatimonadaceae</taxon>
        <taxon>Gemmatirosa</taxon>
    </lineage>
</organism>
<keyword evidence="2" id="KW-1185">Reference proteome</keyword>
<name>W0RL86_9BACT</name>